<sequence>MRYDFVILMLSSCMIHKLFSEKKNYLPKLAFTNHCFFYL</sequence>
<dbReference type="Proteomes" id="UP000789759">
    <property type="component" value="Unassembled WGS sequence"/>
</dbReference>
<dbReference type="EMBL" id="CAJVQA010006946">
    <property type="protein sequence ID" value="CAG8648914.1"/>
    <property type="molecule type" value="Genomic_DNA"/>
</dbReference>
<reference evidence="1" key="1">
    <citation type="submission" date="2021-06" db="EMBL/GenBank/DDBJ databases">
        <authorList>
            <person name="Kallberg Y."/>
            <person name="Tangrot J."/>
            <person name="Rosling A."/>
        </authorList>
    </citation>
    <scope>NUCLEOTIDE SEQUENCE</scope>
    <source>
        <strain evidence="1">FL966</strain>
    </source>
</reference>
<evidence type="ECO:0000313" key="2">
    <source>
        <dbReference type="Proteomes" id="UP000789759"/>
    </source>
</evidence>
<comment type="caution">
    <text evidence="1">The sequence shown here is derived from an EMBL/GenBank/DDBJ whole genome shotgun (WGS) entry which is preliminary data.</text>
</comment>
<evidence type="ECO:0000313" key="1">
    <source>
        <dbReference type="EMBL" id="CAG8648914.1"/>
    </source>
</evidence>
<gene>
    <name evidence="1" type="ORF">CPELLU_LOCUS9231</name>
</gene>
<dbReference type="AlphaFoldDB" id="A0A9N9H2U3"/>
<keyword evidence="2" id="KW-1185">Reference proteome</keyword>
<protein>
    <submittedName>
        <fullName evidence="1">20536_t:CDS:1</fullName>
    </submittedName>
</protein>
<organism evidence="1 2">
    <name type="scientific">Cetraspora pellucida</name>
    <dbReference type="NCBI Taxonomy" id="1433469"/>
    <lineage>
        <taxon>Eukaryota</taxon>
        <taxon>Fungi</taxon>
        <taxon>Fungi incertae sedis</taxon>
        <taxon>Mucoromycota</taxon>
        <taxon>Glomeromycotina</taxon>
        <taxon>Glomeromycetes</taxon>
        <taxon>Diversisporales</taxon>
        <taxon>Gigasporaceae</taxon>
        <taxon>Cetraspora</taxon>
    </lineage>
</organism>
<accession>A0A9N9H2U3</accession>
<proteinExistence type="predicted"/>
<name>A0A9N9H2U3_9GLOM</name>